<feature type="binding site" evidence="8">
    <location>
        <position position="50"/>
    </location>
    <ligand>
        <name>GTP</name>
        <dbReference type="ChEBI" id="CHEBI:37565"/>
    </ligand>
</feature>
<feature type="binding site" evidence="8">
    <location>
        <position position="22"/>
    </location>
    <ligand>
        <name>GTP</name>
        <dbReference type="ChEBI" id="CHEBI:37565"/>
    </ligand>
</feature>
<dbReference type="PANTHER" id="PTHR19136">
    <property type="entry name" value="MOLYBDENUM COFACTOR GUANYLYLTRANSFERASE"/>
    <property type="match status" value="1"/>
</dbReference>
<protein>
    <recommendedName>
        <fullName evidence="8">Molybdenum cofactor guanylyltransferase</fullName>
        <shortName evidence="8">MoCo guanylyltransferase</shortName>
        <ecNumber evidence="8">2.7.7.77</ecNumber>
    </recommendedName>
    <alternativeName>
        <fullName evidence="8">GTP:molybdopterin guanylyltransferase</fullName>
    </alternativeName>
    <alternativeName>
        <fullName evidence="8">Mo-MPT guanylyltransferase</fullName>
    </alternativeName>
    <alternativeName>
        <fullName evidence="8">Molybdopterin guanylyltransferase</fullName>
    </alternativeName>
    <alternativeName>
        <fullName evidence="8">Molybdopterin-guanine dinucleotide synthase</fullName>
        <shortName evidence="8">MGD synthase</shortName>
    </alternativeName>
</protein>
<dbReference type="InterPro" id="IPR013482">
    <property type="entry name" value="Molybde_CF_guanTrfase"/>
</dbReference>
<dbReference type="PANTHER" id="PTHR19136:SF81">
    <property type="entry name" value="MOLYBDENUM COFACTOR GUANYLYLTRANSFERASE"/>
    <property type="match status" value="1"/>
</dbReference>
<dbReference type="GO" id="GO:0061603">
    <property type="term" value="F:molybdenum cofactor guanylyltransferase activity"/>
    <property type="evidence" value="ECO:0007669"/>
    <property type="project" value="UniProtKB-EC"/>
</dbReference>
<comment type="function">
    <text evidence="8">Transfers a GMP moiety from GTP to Mo-molybdopterin (Mo-MPT) cofactor (Moco or molybdenum cofactor) to form Mo-molybdopterin guanine dinucleotide (Mo-MGD) cofactor.</text>
</comment>
<dbReference type="EMBL" id="CP102845">
    <property type="protein sequence ID" value="UVF20727.1"/>
    <property type="molecule type" value="Genomic_DNA"/>
</dbReference>
<comment type="subunit">
    <text evidence="8">Monomer.</text>
</comment>
<name>A0ABY5RWZ3_9HYPH</name>
<reference evidence="10" key="1">
    <citation type="submission" date="2022-08" db="EMBL/GenBank/DDBJ databases">
        <title>Microvirga terrae sp. nov., isolated from soil.</title>
        <authorList>
            <person name="Kim K.H."/>
            <person name="Seo Y.L."/>
            <person name="Kim J.M."/>
            <person name="Lee J.K."/>
            <person name="Han D.M."/>
            <person name="Jeon C.O."/>
        </authorList>
    </citation>
    <scope>NUCLEOTIDE SEQUENCE</scope>
    <source>
        <strain evidence="10">R24</strain>
    </source>
</reference>
<dbReference type="HAMAP" id="MF_00316">
    <property type="entry name" value="MobA"/>
    <property type="match status" value="1"/>
</dbReference>
<gene>
    <name evidence="8 10" type="primary">mobA</name>
    <name evidence="10" type="ORF">HPT29_006265</name>
</gene>
<keyword evidence="7 8" id="KW-0501">Molybdenum cofactor biosynthesis</keyword>
<organism evidence="10 11">
    <name type="scientific">Microvirga terrae</name>
    <dbReference type="NCBI Taxonomy" id="2740529"/>
    <lineage>
        <taxon>Bacteria</taxon>
        <taxon>Pseudomonadati</taxon>
        <taxon>Pseudomonadota</taxon>
        <taxon>Alphaproteobacteria</taxon>
        <taxon>Hyphomicrobiales</taxon>
        <taxon>Methylobacteriaceae</taxon>
        <taxon>Microvirga</taxon>
    </lineage>
</organism>
<evidence type="ECO:0000256" key="6">
    <source>
        <dbReference type="ARBA" id="ARBA00023134"/>
    </source>
</evidence>
<keyword evidence="11" id="KW-1185">Reference proteome</keyword>
<feature type="domain" description="MobA-like NTP transferase" evidence="9">
    <location>
        <begin position="6"/>
        <end position="164"/>
    </location>
</feature>
<accession>A0ABY5RWZ3</accession>
<evidence type="ECO:0000313" key="10">
    <source>
        <dbReference type="EMBL" id="UVF20727.1"/>
    </source>
</evidence>
<keyword evidence="3 8" id="KW-0479">Metal-binding</keyword>
<keyword evidence="1 8" id="KW-0963">Cytoplasm</keyword>
<feature type="binding site" evidence="8">
    <location>
        <position position="68"/>
    </location>
    <ligand>
        <name>GTP</name>
        <dbReference type="ChEBI" id="CHEBI:37565"/>
    </ligand>
</feature>
<feature type="binding site" evidence="8">
    <location>
        <position position="103"/>
    </location>
    <ligand>
        <name>GTP</name>
        <dbReference type="ChEBI" id="CHEBI:37565"/>
    </ligand>
</feature>
<proteinExistence type="inferred from homology"/>
<comment type="catalytic activity">
    <reaction evidence="8">
        <text>Mo-molybdopterin + GTP + H(+) = Mo-molybdopterin guanine dinucleotide + diphosphate</text>
        <dbReference type="Rhea" id="RHEA:34243"/>
        <dbReference type="ChEBI" id="CHEBI:15378"/>
        <dbReference type="ChEBI" id="CHEBI:33019"/>
        <dbReference type="ChEBI" id="CHEBI:37565"/>
        <dbReference type="ChEBI" id="CHEBI:71302"/>
        <dbReference type="ChEBI" id="CHEBI:71310"/>
        <dbReference type="EC" id="2.7.7.77"/>
    </reaction>
</comment>
<feature type="binding site" evidence="8">
    <location>
        <begin position="9"/>
        <end position="11"/>
    </location>
    <ligand>
        <name>GTP</name>
        <dbReference type="ChEBI" id="CHEBI:37565"/>
    </ligand>
</feature>
<keyword evidence="2 8" id="KW-0808">Transferase</keyword>
<keyword evidence="10" id="KW-0548">Nucleotidyltransferase</keyword>
<keyword evidence="4 8" id="KW-0547">Nucleotide-binding</keyword>
<evidence type="ECO:0000256" key="2">
    <source>
        <dbReference type="ARBA" id="ARBA00022679"/>
    </source>
</evidence>
<dbReference type="Pfam" id="PF12804">
    <property type="entry name" value="NTP_transf_3"/>
    <property type="match status" value="1"/>
</dbReference>
<dbReference type="InterPro" id="IPR029044">
    <property type="entry name" value="Nucleotide-diphossugar_trans"/>
</dbReference>
<dbReference type="Gene3D" id="3.90.550.10">
    <property type="entry name" value="Spore Coat Polysaccharide Biosynthesis Protein SpsA, Chain A"/>
    <property type="match status" value="1"/>
</dbReference>
<evidence type="ECO:0000256" key="4">
    <source>
        <dbReference type="ARBA" id="ARBA00022741"/>
    </source>
</evidence>
<feature type="binding site" evidence="8">
    <location>
        <position position="103"/>
    </location>
    <ligand>
        <name>Mg(2+)</name>
        <dbReference type="ChEBI" id="CHEBI:18420"/>
    </ligand>
</feature>
<dbReference type="CDD" id="cd02503">
    <property type="entry name" value="MobA"/>
    <property type="match status" value="1"/>
</dbReference>
<evidence type="ECO:0000256" key="8">
    <source>
        <dbReference type="HAMAP-Rule" id="MF_00316"/>
    </source>
</evidence>
<evidence type="ECO:0000256" key="1">
    <source>
        <dbReference type="ARBA" id="ARBA00022490"/>
    </source>
</evidence>
<evidence type="ECO:0000259" key="9">
    <source>
        <dbReference type="Pfam" id="PF12804"/>
    </source>
</evidence>
<evidence type="ECO:0000313" key="11">
    <source>
        <dbReference type="Proteomes" id="UP001017257"/>
    </source>
</evidence>
<keyword evidence="5 8" id="KW-0460">Magnesium</keyword>
<dbReference type="SUPFAM" id="SSF53448">
    <property type="entry name" value="Nucleotide-diphospho-sugar transferases"/>
    <property type="match status" value="1"/>
</dbReference>
<evidence type="ECO:0000256" key="7">
    <source>
        <dbReference type="ARBA" id="ARBA00023150"/>
    </source>
</evidence>
<dbReference type="RefSeq" id="WP_259060499.1">
    <property type="nucleotide sequence ID" value="NZ_CP102845.1"/>
</dbReference>
<keyword evidence="6 8" id="KW-0342">GTP-binding</keyword>
<comment type="domain">
    <text evidence="8">The N-terminal domain determines nucleotide recognition and specific binding, while the C-terminal domain determines the specific binding to the target protein.</text>
</comment>
<dbReference type="Proteomes" id="UP001017257">
    <property type="component" value="Chromosome"/>
</dbReference>
<comment type="subcellular location">
    <subcellularLocation>
        <location evidence="8">Cytoplasm</location>
    </subcellularLocation>
</comment>
<dbReference type="EC" id="2.7.7.77" evidence="8"/>
<comment type="cofactor">
    <cofactor evidence="8">
        <name>Mg(2+)</name>
        <dbReference type="ChEBI" id="CHEBI:18420"/>
    </cofactor>
</comment>
<dbReference type="InterPro" id="IPR025877">
    <property type="entry name" value="MobA-like_NTP_Trfase"/>
</dbReference>
<sequence length="206" mass="22828">MPPTVGVVLAGGLSRRMGGQDKVLLAFEGLTLLEYVAQRLAPQCESLIVNANGEPRRFGTLPFPVVTDSVAGHLGPLAGILTALEWTQAHRPGVEWVVSVPADTPFVPSDLVGRLHEARGESRHTLACASSGEQLHFAVGLWPISLRQDLREMLVKSDIRSIRDWAKRHGYAEASWHTEPRDPFFNINTPDDWVTAKVLLQQERRR</sequence>
<comment type="similarity">
    <text evidence="8">Belongs to the MobA family.</text>
</comment>
<evidence type="ECO:0000256" key="3">
    <source>
        <dbReference type="ARBA" id="ARBA00022723"/>
    </source>
</evidence>
<dbReference type="NCBIfam" id="TIGR02665">
    <property type="entry name" value="molyb_mobA"/>
    <property type="match status" value="1"/>
</dbReference>
<evidence type="ECO:0000256" key="5">
    <source>
        <dbReference type="ARBA" id="ARBA00022842"/>
    </source>
</evidence>